<dbReference type="PANTHER" id="PTHR30244:SF34">
    <property type="entry name" value="DTDP-4-AMINO-4,6-DIDEOXYGALACTOSE TRANSAMINASE"/>
    <property type="match status" value="1"/>
</dbReference>
<dbReference type="InterPro" id="IPR015421">
    <property type="entry name" value="PyrdxlP-dep_Trfase_major"/>
</dbReference>
<comment type="similarity">
    <text evidence="3 4">Belongs to the DegT/DnrJ/EryC1 family.</text>
</comment>
<protein>
    <submittedName>
        <fullName evidence="5">CDP-6-deoxy-D-xylo-4-hexulose-3-dehydrase</fullName>
    </submittedName>
</protein>
<dbReference type="PANTHER" id="PTHR30244">
    <property type="entry name" value="TRANSAMINASE"/>
    <property type="match status" value="1"/>
</dbReference>
<name>A0A1N7MEP5_9BACT</name>
<dbReference type="InterPro" id="IPR015422">
    <property type="entry name" value="PyrdxlP-dep_Trfase_small"/>
</dbReference>
<gene>
    <name evidence="5" type="ORF">SAMN05421761_10620</name>
</gene>
<evidence type="ECO:0000313" key="6">
    <source>
        <dbReference type="Proteomes" id="UP000186026"/>
    </source>
</evidence>
<dbReference type="OrthoDB" id="9810913at2"/>
<dbReference type="Proteomes" id="UP000186026">
    <property type="component" value="Unassembled WGS sequence"/>
</dbReference>
<accession>A0A1N7MEP5</accession>
<dbReference type="SUPFAM" id="SSF53383">
    <property type="entry name" value="PLP-dependent transferases"/>
    <property type="match status" value="1"/>
</dbReference>
<dbReference type="NCBIfam" id="NF011936">
    <property type="entry name" value="PRK15407.1"/>
    <property type="match status" value="1"/>
</dbReference>
<evidence type="ECO:0000256" key="1">
    <source>
        <dbReference type="ARBA" id="ARBA00001933"/>
    </source>
</evidence>
<dbReference type="EMBL" id="FTOP01000006">
    <property type="protein sequence ID" value="SIS84527.1"/>
    <property type="molecule type" value="Genomic_DNA"/>
</dbReference>
<dbReference type="CDD" id="cd00616">
    <property type="entry name" value="AHBA_syn"/>
    <property type="match status" value="1"/>
</dbReference>
<dbReference type="GO" id="GO:0008483">
    <property type="term" value="F:transaminase activity"/>
    <property type="evidence" value="ECO:0007669"/>
    <property type="project" value="TreeGrafter"/>
</dbReference>
<dbReference type="Pfam" id="PF01041">
    <property type="entry name" value="DegT_DnrJ_EryC1"/>
    <property type="match status" value="1"/>
</dbReference>
<dbReference type="GO" id="GO:0030170">
    <property type="term" value="F:pyridoxal phosphate binding"/>
    <property type="evidence" value="ECO:0007669"/>
    <property type="project" value="TreeGrafter"/>
</dbReference>
<organism evidence="5 6">
    <name type="scientific">Belliella pelovolcani</name>
    <dbReference type="NCBI Taxonomy" id="529505"/>
    <lineage>
        <taxon>Bacteria</taxon>
        <taxon>Pseudomonadati</taxon>
        <taxon>Bacteroidota</taxon>
        <taxon>Cytophagia</taxon>
        <taxon>Cytophagales</taxon>
        <taxon>Cyclobacteriaceae</taxon>
        <taxon>Belliella</taxon>
    </lineage>
</organism>
<keyword evidence="6" id="KW-1185">Reference proteome</keyword>
<dbReference type="GO" id="GO:0000271">
    <property type="term" value="P:polysaccharide biosynthetic process"/>
    <property type="evidence" value="ECO:0007669"/>
    <property type="project" value="TreeGrafter"/>
</dbReference>
<dbReference type="InterPro" id="IPR000653">
    <property type="entry name" value="DegT/StrS_aminotransferase"/>
</dbReference>
<evidence type="ECO:0000256" key="3">
    <source>
        <dbReference type="ARBA" id="ARBA00037999"/>
    </source>
</evidence>
<dbReference type="Gene3D" id="3.90.1150.10">
    <property type="entry name" value="Aspartate Aminotransferase, domain 1"/>
    <property type="match status" value="1"/>
</dbReference>
<dbReference type="AlphaFoldDB" id="A0A1N7MEP5"/>
<reference evidence="6" key="1">
    <citation type="submission" date="2017-01" db="EMBL/GenBank/DDBJ databases">
        <authorList>
            <person name="Varghese N."/>
            <person name="Submissions S."/>
        </authorList>
    </citation>
    <scope>NUCLEOTIDE SEQUENCE [LARGE SCALE GENOMIC DNA]</scope>
    <source>
        <strain evidence="6">DSM 46698</strain>
    </source>
</reference>
<dbReference type="STRING" id="529505.SAMN05421761_10620"/>
<evidence type="ECO:0000256" key="2">
    <source>
        <dbReference type="ARBA" id="ARBA00022898"/>
    </source>
</evidence>
<dbReference type="InterPro" id="IPR015424">
    <property type="entry name" value="PyrdxlP-dep_Trfase"/>
</dbReference>
<dbReference type="RefSeq" id="WP_076500495.1">
    <property type="nucleotide sequence ID" value="NZ_FTOP01000006.1"/>
</dbReference>
<dbReference type="FunFam" id="3.40.640.10:FF:000079">
    <property type="entry name" value="LPS biosynthesis protein"/>
    <property type="match status" value="1"/>
</dbReference>
<proteinExistence type="inferred from homology"/>
<dbReference type="Gene3D" id="3.40.640.10">
    <property type="entry name" value="Type I PLP-dependent aspartate aminotransferase-like (Major domain)"/>
    <property type="match status" value="1"/>
</dbReference>
<dbReference type="FunFam" id="3.90.1150.10:FF:000068">
    <property type="entry name" value="LPS biosynthesis protein"/>
    <property type="match status" value="1"/>
</dbReference>
<keyword evidence="2 4" id="KW-0663">Pyridoxal phosphate</keyword>
<comment type="cofactor">
    <cofactor evidence="1">
        <name>pyridoxal 5'-phosphate</name>
        <dbReference type="ChEBI" id="CHEBI:597326"/>
    </cofactor>
</comment>
<evidence type="ECO:0000313" key="5">
    <source>
        <dbReference type="EMBL" id="SIS84527.1"/>
    </source>
</evidence>
<sequence length="439" mass="48729">MSNKLDSLRAEISSLVAEYAKEQYAPKAFVPGQTVIPPSGKLLGEQELQNMVSASLDGWLTTGHFNQKFEVGLAKFLGVKYCLSVNSGSSANLVAFSTITSPKLGDRAVKRGDEVIGVAAGFPTTVNPIIQFGAIPVFVDVDIKTHNVNADLIEAAITPKTKAIMLAHALGNPFNVAKVKELCDKYNLWLIEDTCDALGAEYNGQKCGTFGDIGTLSFYPAHHMTMGEGGAVFMNDPQLKVIAESFRDWGRDCYCPPGCDNTCGCRFEQKHGELPFGYDHKYVYSHSGYNLKITDMQAACGLAQLDKLDFFIQKRRENYEYLFNRLQSLTDFLELPVATPNSNPSWFGFPITLKDTAGVTRVEVTRFLDDNKIGSRLLFAGNLLKQPYFKDVEYRVVGELTHTDKTMNDTFWIGVQPALTNEQLDFVCDKLEEFFGLNF</sequence>
<dbReference type="PIRSF" id="PIRSF000390">
    <property type="entry name" value="PLP_StrS"/>
    <property type="match status" value="1"/>
</dbReference>
<evidence type="ECO:0000256" key="4">
    <source>
        <dbReference type="RuleBase" id="RU004508"/>
    </source>
</evidence>